<keyword evidence="1" id="KW-0472">Membrane</keyword>
<keyword evidence="1" id="KW-0812">Transmembrane</keyword>
<dbReference type="InterPro" id="IPR016130">
    <property type="entry name" value="Tyr_Pase_AS"/>
</dbReference>
<feature type="domain" description="Tyrosine-protein phosphatase" evidence="2">
    <location>
        <begin position="147"/>
        <end position="412"/>
    </location>
</feature>
<dbReference type="InterPro" id="IPR003595">
    <property type="entry name" value="Tyr_Pase_cat"/>
</dbReference>
<feature type="non-terminal residue" evidence="4">
    <location>
        <position position="1"/>
    </location>
</feature>
<sequence>FLLTDLKPDTLYELKMRAGTFSRQLAPEQNHTYKGAFSQSYKFMLYHNCQRYAYREGRSLDHEMSAGVVAGIIFTIFALFLILIAMAVYHRYFHGVYYNLDEPPKTPIVVVPDWQSYSGNGGVYGSVDVEQFAKHVNDLHSDGEIGFSKEYEAIQAAAAQEPQVSDISQDPENKPKNRYLNIVAYDHSKVPLHPLPGQKKVVEYVNANYIDGYDKPRAYIGTQGPLPLTFDTFWRMIWEQRVHIVVMITNLVERGRKKCDQYWPSEGTQIYGMVQVRYINETVMATYTIRKFAIKHLKAKCKKALSGERIIYQYHYTNWPDHGTPDHPLPVLSFVRKSAAANPKDAGPIIVHCSAGVGRTGTYIVLDVILKQIHQKGRLNIWGFLKHIRTQRNFLVQTEEQYVFIHDALVEAIQSGDTNIPRYGMRHYIKMLQMPGGSKEEPQDSYLLTHQFNLVTSSIPRDFNFLNAKKPVNQIKIRSIDHIPMEHSRVHLTPKAGCDGSDFINASWVMGHQKLQEFIITQHPTESTLLDFWQMLWDHNAQTALILTPIDDTQCLPKLWPMQEHELVSQHWKVRYLEENTRPGMKIIDCCIQSLLDDYELPVRLLHATEWPQNLFGQPNSLSLVAEAEEIHKQYQNGPLVVVDRYGGTEAAIFCLLTTLKKQVDFDNHLDPYMYFKLYHNRRPNVWARKEDLLFIYRALDSYCMRDNVQNGTISTQYRIREPVLSLPPITSQSTTIPNGNVQSVDQFQNQLSPTSSIPDIIPATVSIQPTQNCSVDSSKLPNGHAAVIRNGSIKDVAQTLNISPV</sequence>
<dbReference type="GO" id="GO:0048666">
    <property type="term" value="P:neuron development"/>
    <property type="evidence" value="ECO:0007669"/>
    <property type="project" value="UniProtKB-ARBA"/>
</dbReference>
<dbReference type="CDD" id="cd14549">
    <property type="entry name" value="R5-PTPc-1"/>
    <property type="match status" value="1"/>
</dbReference>
<evidence type="ECO:0000313" key="4">
    <source>
        <dbReference type="EMBL" id="CAL4101761.1"/>
    </source>
</evidence>
<dbReference type="InterPro" id="IPR029021">
    <property type="entry name" value="Prot-tyrosine_phosphatase-like"/>
</dbReference>
<keyword evidence="5" id="KW-1185">Reference proteome</keyword>
<evidence type="ECO:0000313" key="5">
    <source>
        <dbReference type="Proteomes" id="UP001497623"/>
    </source>
</evidence>
<feature type="domain" description="Tyrosine-protein phosphatase" evidence="2">
    <location>
        <begin position="448"/>
        <end position="703"/>
    </location>
</feature>
<dbReference type="GO" id="GO:0004725">
    <property type="term" value="F:protein tyrosine phosphatase activity"/>
    <property type="evidence" value="ECO:0007669"/>
    <property type="project" value="InterPro"/>
</dbReference>
<dbReference type="SUPFAM" id="SSF52799">
    <property type="entry name" value="(Phosphotyrosine protein) phosphatases II"/>
    <property type="match status" value="2"/>
</dbReference>
<accession>A0AAV2QXH8</accession>
<evidence type="ECO:0008006" key="6">
    <source>
        <dbReference type="Google" id="ProtNLM"/>
    </source>
</evidence>
<dbReference type="InterPro" id="IPR000387">
    <property type="entry name" value="Tyr_Pase_dom"/>
</dbReference>
<gene>
    <name evidence="4" type="ORF">MNOR_LOCUS17088</name>
</gene>
<dbReference type="Pfam" id="PF00102">
    <property type="entry name" value="Y_phosphatase"/>
    <property type="match status" value="2"/>
</dbReference>
<comment type="caution">
    <text evidence="4">The sequence shown here is derived from an EMBL/GenBank/DDBJ whole genome shotgun (WGS) entry which is preliminary data.</text>
</comment>
<proteinExistence type="predicted"/>
<keyword evidence="1" id="KW-1133">Transmembrane helix</keyword>
<dbReference type="PROSITE" id="PS50055">
    <property type="entry name" value="TYR_PHOSPHATASE_PTP"/>
    <property type="match status" value="2"/>
</dbReference>
<dbReference type="InterPro" id="IPR000242">
    <property type="entry name" value="PTP_cat"/>
</dbReference>
<feature type="domain" description="Tyrosine specific protein phosphatases" evidence="3">
    <location>
        <begin position="329"/>
        <end position="403"/>
    </location>
</feature>
<reference evidence="4 5" key="1">
    <citation type="submission" date="2024-05" db="EMBL/GenBank/DDBJ databases">
        <authorList>
            <person name="Wallberg A."/>
        </authorList>
    </citation>
    <scope>NUCLEOTIDE SEQUENCE [LARGE SCALE GENOMIC DNA]</scope>
</reference>
<dbReference type="FunFam" id="3.90.190.10:FF:000068">
    <property type="entry name" value="receptor-type tyrosine-protein phosphatase zeta"/>
    <property type="match status" value="1"/>
</dbReference>
<dbReference type="Proteomes" id="UP001497623">
    <property type="component" value="Unassembled WGS sequence"/>
</dbReference>
<dbReference type="Gene3D" id="3.90.190.10">
    <property type="entry name" value="Protein tyrosine phosphatase superfamily"/>
    <property type="match status" value="2"/>
</dbReference>
<dbReference type="FunFam" id="3.90.190.10:FF:000013">
    <property type="entry name" value="receptor-type tyrosine-protein phosphatase zeta isoform X1"/>
    <property type="match status" value="1"/>
</dbReference>
<dbReference type="EMBL" id="CAXKWB010011535">
    <property type="protein sequence ID" value="CAL4101761.1"/>
    <property type="molecule type" value="Genomic_DNA"/>
</dbReference>
<dbReference type="SMART" id="SM00404">
    <property type="entry name" value="PTPc_motif"/>
    <property type="match status" value="2"/>
</dbReference>
<dbReference type="PANTHER" id="PTHR19134:SF540">
    <property type="entry name" value="TYROSINE-PROTEIN PHOSPHATASE 99A"/>
    <property type="match status" value="1"/>
</dbReference>
<feature type="transmembrane region" description="Helical" evidence="1">
    <location>
        <begin position="68"/>
        <end position="89"/>
    </location>
</feature>
<dbReference type="PANTHER" id="PTHR19134">
    <property type="entry name" value="RECEPTOR-TYPE TYROSINE-PROTEIN PHOSPHATASE"/>
    <property type="match status" value="1"/>
</dbReference>
<protein>
    <recommendedName>
        <fullName evidence="6">Protein-tyrosine-phosphatase</fullName>
    </recommendedName>
</protein>
<evidence type="ECO:0000259" key="2">
    <source>
        <dbReference type="PROSITE" id="PS50055"/>
    </source>
</evidence>
<name>A0AAV2QXH8_MEGNR</name>
<organism evidence="4 5">
    <name type="scientific">Meganyctiphanes norvegica</name>
    <name type="common">Northern krill</name>
    <name type="synonym">Thysanopoda norvegica</name>
    <dbReference type="NCBI Taxonomy" id="48144"/>
    <lineage>
        <taxon>Eukaryota</taxon>
        <taxon>Metazoa</taxon>
        <taxon>Ecdysozoa</taxon>
        <taxon>Arthropoda</taxon>
        <taxon>Crustacea</taxon>
        <taxon>Multicrustacea</taxon>
        <taxon>Malacostraca</taxon>
        <taxon>Eumalacostraca</taxon>
        <taxon>Eucarida</taxon>
        <taxon>Euphausiacea</taxon>
        <taxon>Euphausiidae</taxon>
        <taxon>Meganyctiphanes</taxon>
    </lineage>
</organism>
<dbReference type="AlphaFoldDB" id="A0AAV2QXH8"/>
<dbReference type="InterPro" id="IPR050348">
    <property type="entry name" value="Protein-Tyr_Phosphatase"/>
</dbReference>
<dbReference type="SMART" id="SM00194">
    <property type="entry name" value="PTPc"/>
    <property type="match status" value="2"/>
</dbReference>
<dbReference type="PRINTS" id="PR00700">
    <property type="entry name" value="PRTYPHPHTASE"/>
</dbReference>
<evidence type="ECO:0000259" key="3">
    <source>
        <dbReference type="PROSITE" id="PS50056"/>
    </source>
</evidence>
<dbReference type="PROSITE" id="PS00383">
    <property type="entry name" value="TYR_PHOSPHATASE_1"/>
    <property type="match status" value="1"/>
</dbReference>
<evidence type="ECO:0000256" key="1">
    <source>
        <dbReference type="SAM" id="Phobius"/>
    </source>
</evidence>
<dbReference type="PROSITE" id="PS50056">
    <property type="entry name" value="TYR_PHOSPHATASE_2"/>
    <property type="match status" value="1"/>
</dbReference>